<dbReference type="Proteomes" id="UP001247307">
    <property type="component" value="Unassembled WGS sequence"/>
</dbReference>
<feature type="compositionally biased region" description="Low complexity" evidence="1">
    <location>
        <begin position="462"/>
        <end position="516"/>
    </location>
</feature>
<feature type="region of interest" description="Disordered" evidence="1">
    <location>
        <begin position="240"/>
        <end position="266"/>
    </location>
</feature>
<name>A0AAE4C569_9MICC</name>
<dbReference type="AlphaFoldDB" id="A0AAE4C569"/>
<dbReference type="Gene3D" id="3.60.40.10">
    <property type="entry name" value="PPM-type phosphatase domain"/>
    <property type="match status" value="1"/>
</dbReference>
<evidence type="ECO:0000313" key="4">
    <source>
        <dbReference type="EMBL" id="MDR6892041.1"/>
    </source>
</evidence>
<sequence length="516" mass="54017">MQLVFDFAARTDVGQVRQKNDDSAYAGRRLAVLGDGMGGHAGGNVASATAVLGLAPLDRPGLEDAALSLADEIQNANLLMNEIVKTNPELSGMGTTLTALLIDGDRLQFAHIGDSRAYRLRDGVFEQVSLDHTFVQRLVDEGRLLPEQAKTHPHRNVIARVLGDSDASPEVDLATLDIHVGERWLLCSDGLTDVVSLEEIEEVVRSTEDLDAITDILVRRTLEGGAPDNVTVAVVDVREEGTEKPHPSAPVTRPSPAPSEAAADAPSAALLRQDLERRPHVLVGAAALATETGQLPVVTAHTAESRALAADDAPAATDEPADSEKHLGADEDHPEAGSARKRERNRPWMLPAVLGVLVLLVALVGTLGYMWTQTRYYVGEDNGKVAVYNGVSQRLGPVRLSHVQETSSIDVAVLPENARQNVSRSIPANDLAHAESIVESLRSMARAHNCFPAVTAPGGKGSPSPSASASPSGKATPSPSASASPKPSAKPSTSASTGSAPGPSVAPGPTTTICGD</sequence>
<dbReference type="SUPFAM" id="SSF81606">
    <property type="entry name" value="PP2C-like"/>
    <property type="match status" value="1"/>
</dbReference>
<reference evidence="4" key="1">
    <citation type="submission" date="2023-07" db="EMBL/GenBank/DDBJ databases">
        <title>Sequencing the genomes of 1000 actinobacteria strains.</title>
        <authorList>
            <person name="Klenk H.-P."/>
        </authorList>
    </citation>
    <scope>NUCLEOTIDE SEQUENCE</scope>
    <source>
        <strain evidence="4">DSM 13988</strain>
    </source>
</reference>
<keyword evidence="5" id="KW-1185">Reference proteome</keyword>
<dbReference type="EMBL" id="JAVDUI010000001">
    <property type="protein sequence ID" value="MDR6892041.1"/>
    <property type="molecule type" value="Genomic_DNA"/>
</dbReference>
<dbReference type="Pfam" id="PF13672">
    <property type="entry name" value="PP2C_2"/>
    <property type="match status" value="1"/>
</dbReference>
<dbReference type="EC" id="3.1.3.16" evidence="4"/>
<dbReference type="SMART" id="SM00332">
    <property type="entry name" value="PP2Cc"/>
    <property type="match status" value="1"/>
</dbReference>
<feature type="region of interest" description="Disordered" evidence="1">
    <location>
        <begin position="308"/>
        <end position="342"/>
    </location>
</feature>
<gene>
    <name evidence="4" type="ORF">J2S35_000981</name>
</gene>
<evidence type="ECO:0000256" key="1">
    <source>
        <dbReference type="SAM" id="MobiDB-lite"/>
    </source>
</evidence>
<keyword evidence="2" id="KW-0472">Membrane</keyword>
<feature type="compositionally biased region" description="Basic and acidic residues" evidence="1">
    <location>
        <begin position="322"/>
        <end position="340"/>
    </location>
</feature>
<keyword evidence="4" id="KW-0378">Hydrolase</keyword>
<protein>
    <submittedName>
        <fullName evidence="4">Protein phosphatase</fullName>
        <ecNumber evidence="4">3.1.3.16</ecNumber>
    </submittedName>
</protein>
<keyword evidence="2" id="KW-0812">Transmembrane</keyword>
<dbReference type="InterPro" id="IPR001932">
    <property type="entry name" value="PPM-type_phosphatase-like_dom"/>
</dbReference>
<dbReference type="GO" id="GO:0004722">
    <property type="term" value="F:protein serine/threonine phosphatase activity"/>
    <property type="evidence" value="ECO:0007669"/>
    <property type="project" value="UniProtKB-EC"/>
</dbReference>
<feature type="region of interest" description="Disordered" evidence="1">
    <location>
        <begin position="455"/>
        <end position="516"/>
    </location>
</feature>
<dbReference type="PROSITE" id="PS51746">
    <property type="entry name" value="PPM_2"/>
    <property type="match status" value="1"/>
</dbReference>
<evidence type="ECO:0000313" key="5">
    <source>
        <dbReference type="Proteomes" id="UP001247307"/>
    </source>
</evidence>
<dbReference type="InterPro" id="IPR036457">
    <property type="entry name" value="PPM-type-like_dom_sf"/>
</dbReference>
<feature type="domain" description="PPM-type phosphatase" evidence="3">
    <location>
        <begin position="6"/>
        <end position="237"/>
    </location>
</feature>
<dbReference type="CDD" id="cd00143">
    <property type="entry name" value="PP2Cc"/>
    <property type="match status" value="1"/>
</dbReference>
<accession>A0AAE4C569</accession>
<dbReference type="RefSeq" id="WP_309850500.1">
    <property type="nucleotide sequence ID" value="NZ_BAAAIU010000005.1"/>
</dbReference>
<dbReference type="SMART" id="SM00331">
    <property type="entry name" value="PP2C_SIG"/>
    <property type="match status" value="1"/>
</dbReference>
<organism evidence="4 5">
    <name type="scientific">Falsarthrobacter nasiphocae</name>
    <dbReference type="NCBI Taxonomy" id="189863"/>
    <lineage>
        <taxon>Bacteria</taxon>
        <taxon>Bacillati</taxon>
        <taxon>Actinomycetota</taxon>
        <taxon>Actinomycetes</taxon>
        <taxon>Micrococcales</taxon>
        <taxon>Micrococcaceae</taxon>
        <taxon>Falsarthrobacter</taxon>
    </lineage>
</organism>
<proteinExistence type="predicted"/>
<feature type="transmembrane region" description="Helical" evidence="2">
    <location>
        <begin position="348"/>
        <end position="371"/>
    </location>
</feature>
<dbReference type="PANTHER" id="PTHR47992">
    <property type="entry name" value="PROTEIN PHOSPHATASE"/>
    <property type="match status" value="1"/>
</dbReference>
<dbReference type="InterPro" id="IPR015655">
    <property type="entry name" value="PP2C"/>
</dbReference>
<evidence type="ECO:0000259" key="3">
    <source>
        <dbReference type="PROSITE" id="PS51746"/>
    </source>
</evidence>
<keyword evidence="2" id="KW-1133">Transmembrane helix</keyword>
<evidence type="ECO:0000256" key="2">
    <source>
        <dbReference type="SAM" id="Phobius"/>
    </source>
</evidence>
<comment type="caution">
    <text evidence="4">The sequence shown here is derived from an EMBL/GenBank/DDBJ whole genome shotgun (WGS) entry which is preliminary data.</text>
</comment>
<feature type="compositionally biased region" description="Low complexity" evidence="1">
    <location>
        <begin position="308"/>
        <end position="318"/>
    </location>
</feature>